<dbReference type="Pfam" id="PF13643">
    <property type="entry name" value="DUF4145"/>
    <property type="match status" value="1"/>
</dbReference>
<dbReference type="InterPro" id="IPR013670">
    <property type="entry name" value="EcoEI_R_C_dom"/>
</dbReference>
<dbReference type="Proteomes" id="UP000011701">
    <property type="component" value="Chromosome"/>
</dbReference>
<evidence type="ECO:0000259" key="3">
    <source>
        <dbReference type="PROSITE" id="PS51194"/>
    </source>
</evidence>
<name>A0A0F6MQK0_TREDN</name>
<dbReference type="PROSITE" id="PS51192">
    <property type="entry name" value="HELICASE_ATP_BIND_1"/>
    <property type="match status" value="1"/>
</dbReference>
<dbReference type="EMBL" id="AGDY01000005">
    <property type="protein sequence ID" value="EMB22203.1"/>
    <property type="molecule type" value="Genomic_DNA"/>
</dbReference>
<dbReference type="InterPro" id="IPR001650">
    <property type="entry name" value="Helicase_C-like"/>
</dbReference>
<feature type="domain" description="Helicase C-terminal" evidence="3">
    <location>
        <begin position="687"/>
        <end position="845"/>
    </location>
</feature>
<feature type="domain" description="Helicase ATP-binding" evidence="2">
    <location>
        <begin position="429"/>
        <end position="613"/>
    </location>
</feature>
<feature type="region of interest" description="Disordered" evidence="1">
    <location>
        <begin position="201"/>
        <end position="221"/>
    </location>
</feature>
<dbReference type="Gene3D" id="3.90.1570.30">
    <property type="match status" value="1"/>
</dbReference>
<dbReference type="RefSeq" id="WP_002691730.1">
    <property type="nucleotide sequence ID" value="NZ_CM001797.1"/>
</dbReference>
<dbReference type="CDD" id="cd18799">
    <property type="entry name" value="SF2_C_EcoAI-like"/>
    <property type="match status" value="1"/>
</dbReference>
<dbReference type="SMART" id="SM00487">
    <property type="entry name" value="DEXDc"/>
    <property type="match status" value="1"/>
</dbReference>
<dbReference type="Pfam" id="PF08463">
    <property type="entry name" value="EcoEI_R_C"/>
    <property type="match status" value="1"/>
</dbReference>
<organism evidence="4">
    <name type="scientific">Treponema denticola OTK</name>
    <dbReference type="NCBI Taxonomy" id="999434"/>
    <lineage>
        <taxon>Bacteria</taxon>
        <taxon>Pseudomonadati</taxon>
        <taxon>Spirochaetota</taxon>
        <taxon>Spirochaetia</taxon>
        <taxon>Spirochaetales</taxon>
        <taxon>Treponemataceae</taxon>
        <taxon>Treponema</taxon>
    </lineage>
</organism>
<dbReference type="CDD" id="cd18032">
    <property type="entry name" value="DEXHc_RE_I_III_res"/>
    <property type="match status" value="1"/>
</dbReference>
<dbReference type="Pfam" id="PF04851">
    <property type="entry name" value="ResIII"/>
    <property type="match status" value="1"/>
</dbReference>
<dbReference type="GO" id="GO:0005829">
    <property type="term" value="C:cytosol"/>
    <property type="evidence" value="ECO:0007669"/>
    <property type="project" value="TreeGrafter"/>
</dbReference>
<dbReference type="PANTHER" id="PTHR47396:SF1">
    <property type="entry name" value="ATP-DEPENDENT HELICASE IRC3-RELATED"/>
    <property type="match status" value="1"/>
</dbReference>
<gene>
    <name evidence="4" type="ORF">HMPREF9723_01121</name>
</gene>
<dbReference type="Pfam" id="PF00271">
    <property type="entry name" value="Helicase_C"/>
    <property type="match status" value="1"/>
</dbReference>
<dbReference type="InterPro" id="IPR006935">
    <property type="entry name" value="Helicase/UvrB_N"/>
</dbReference>
<dbReference type="GO" id="GO:0005524">
    <property type="term" value="F:ATP binding"/>
    <property type="evidence" value="ECO:0007669"/>
    <property type="project" value="InterPro"/>
</dbReference>
<dbReference type="NCBIfam" id="NF008521">
    <property type="entry name" value="PRK11448.1"/>
    <property type="match status" value="1"/>
</dbReference>
<dbReference type="InterPro" id="IPR025285">
    <property type="entry name" value="DUF4145"/>
</dbReference>
<dbReference type="SMART" id="SM00490">
    <property type="entry name" value="HELICc"/>
    <property type="match status" value="1"/>
</dbReference>
<reference evidence="4" key="1">
    <citation type="submission" date="2012-01" db="EMBL/GenBank/DDBJ databases">
        <title>The Genome Sequence of Treponema denticola OTK.</title>
        <authorList>
            <consortium name="The Broad Institute Genome Sequencing Platform"/>
            <person name="Earl A."/>
            <person name="Ward D."/>
            <person name="Feldgarden M."/>
            <person name="Gevers D."/>
            <person name="Blanton J.M."/>
            <person name="Fenno C.J."/>
            <person name="Baranova O.V."/>
            <person name="Mathney J."/>
            <person name="Dewhirst F.E."/>
            <person name="Izard J."/>
            <person name="Young S.K."/>
            <person name="Zeng Q."/>
            <person name="Gargeya S."/>
            <person name="Fitzgerald M."/>
            <person name="Haas B."/>
            <person name="Abouelleil A."/>
            <person name="Alvarado L."/>
            <person name="Arachchi H.M."/>
            <person name="Berlin A."/>
            <person name="Chapman S.B."/>
            <person name="Gearin G."/>
            <person name="Goldberg J."/>
            <person name="Griggs A."/>
            <person name="Gujja S."/>
            <person name="Hansen M."/>
            <person name="Heiman D."/>
            <person name="Howarth C."/>
            <person name="Larimer J."/>
            <person name="Lui A."/>
            <person name="MacDonald P.J.P."/>
            <person name="McCowen C."/>
            <person name="Montmayeur A."/>
            <person name="Murphy C."/>
            <person name="Neiman D."/>
            <person name="Pearson M."/>
            <person name="Priest M."/>
            <person name="Roberts A."/>
            <person name="Saif S."/>
            <person name="Shea T."/>
            <person name="Sisk P."/>
            <person name="Stolte C."/>
            <person name="Sykes S."/>
            <person name="Wortman J."/>
            <person name="Nusbaum C."/>
            <person name="Birren B."/>
        </authorList>
    </citation>
    <scope>NUCLEOTIDE SEQUENCE [LARGE SCALE GENOMIC DNA]</scope>
    <source>
        <strain evidence="4">OTK</strain>
    </source>
</reference>
<evidence type="ECO:0000259" key="2">
    <source>
        <dbReference type="PROSITE" id="PS51192"/>
    </source>
</evidence>
<dbReference type="GO" id="GO:0003677">
    <property type="term" value="F:DNA binding"/>
    <property type="evidence" value="ECO:0007669"/>
    <property type="project" value="InterPro"/>
</dbReference>
<dbReference type="PATRIC" id="fig|999434.4.peg.1164"/>
<dbReference type="InterPro" id="IPR014001">
    <property type="entry name" value="Helicase_ATP-bd"/>
</dbReference>
<comment type="caution">
    <text evidence="4">The sequence shown here is derived from an EMBL/GenBank/DDBJ whole genome shotgun (WGS) entry which is preliminary data.</text>
</comment>
<protein>
    <submittedName>
        <fullName evidence="4">Uncharacterized protein</fullName>
    </submittedName>
</protein>
<dbReference type="GO" id="GO:0016787">
    <property type="term" value="F:hydrolase activity"/>
    <property type="evidence" value="ECO:0007669"/>
    <property type="project" value="InterPro"/>
</dbReference>
<evidence type="ECO:0000313" key="4">
    <source>
        <dbReference type="EMBL" id="EMB22203.1"/>
    </source>
</evidence>
<dbReference type="Gene3D" id="3.40.50.300">
    <property type="entry name" value="P-loop containing nucleotide triphosphate hydrolases"/>
    <property type="match status" value="2"/>
</dbReference>
<sequence length="1124" mass="129695">MGNFTFLQMYWPDFAQTMEFAERYVYSDPASSKNKSGLFVELMVREMMRIEHIPEPIDVKENNHFNRTRILKNEGLIPYDVNQWINQVRIKRNNSAHENDANEQEALLVLRFAHHIAVWFMQTYGDSSFTAQPFIKPELPKRKINIMPLVRNQEKKIEEQKIELVHAEATIAEKDALIAERDKRLQELEAEIKKERKIREKALSLTPQSSRSKQERQDTSAQAIAKTKLTEAETRAIIDEQLRKVGWEADTENLRYAKGVRPQNGKRLAIAEWPVASEKGTTAHADYALFVGEQLIGIVEAKPYAKNIHAVIDNQCHEYARNIKAEDEKFCMGVWHNYKVPFVFATNGRPYLKQLETESGIWFHDLRKSSNIPRALQGWYSPEDLLAKSRQNIDEADRALENLPYDFLRDPDGLNLRHYQLSAIEAVEQAVVSGQRQILLAMATGTGKTRTVLGMIYRFLKTNRFRRILFLVDRTALGEQVQDVFNDVKLEDLQPLNTIYNINTLDDIDIATETRVQVATVQGMISRIMSEEKDRIPSSGDFDCIIIDEAHRGYTLDRELSEAELLYRDQNDFISKYKKVIEYFDAVRIGLTATPALHTTQIFGNPVFTYSYREAVIDGYLVDYDAPYSIKTELNQHGIHHQKGERLARYNPVTKELLNPEELEDELDFDVEDFNKNVLTPAFNKTVLTELSKYIDPESDEKTIIFAVSDCHADEIVEQLRQIYKAHDITAAAIEKITYAIGDRKRVQDAIKRFKNEHYPTIAVTVDLLSTGIDVPEITKIVFMRRIKSRILYEQMLGRATRLCPKINKTHFEIYDTVDLYGYLNEVSSMKPTVSNPNVTFDELLEGYKTVTDSEHIAYINDQIIAKLQRAKRRMDQHQSNFFTVTANYDSVESFIAAAKEMRTHSEESCRDLFLEKRAAFNAFKESGENARYVIVSDKPDEFHEITRGYGKGQEPEDYLESFSEYIKTNRDKIEALEIICTRPADLTLKDLRNVSMTLDANGFNSMQLNTAITQLTKEECAADIITFIRRYAIGSPLISHEERICNAVKKLCKAHNFTASEKKWIERIEKYLINESVLNVQTFDEFSAWRTQGGFSKINKVFSGKLTEIVRELNTYLYEDKAA</sequence>
<dbReference type="InterPro" id="IPR050742">
    <property type="entry name" value="Helicase_Restrict-Modif_Enz"/>
</dbReference>
<evidence type="ECO:0000256" key="1">
    <source>
        <dbReference type="SAM" id="MobiDB-lite"/>
    </source>
</evidence>
<dbReference type="PROSITE" id="PS51194">
    <property type="entry name" value="HELICASE_CTER"/>
    <property type="match status" value="1"/>
</dbReference>
<dbReference type="InterPro" id="IPR027417">
    <property type="entry name" value="P-loop_NTPase"/>
</dbReference>
<dbReference type="GO" id="GO:0006304">
    <property type="term" value="P:DNA modification"/>
    <property type="evidence" value="ECO:0007669"/>
    <property type="project" value="InterPro"/>
</dbReference>
<proteinExistence type="predicted"/>
<accession>A0A0F6MQK0</accession>
<dbReference type="AlphaFoldDB" id="A0A0F6MQK0"/>
<dbReference type="PANTHER" id="PTHR47396">
    <property type="entry name" value="TYPE I RESTRICTION ENZYME ECOKI R PROTEIN"/>
    <property type="match status" value="1"/>
</dbReference>
<dbReference type="HOGENOM" id="CLU_007363_0_0_12"/>
<dbReference type="SUPFAM" id="SSF52540">
    <property type="entry name" value="P-loop containing nucleoside triphosphate hydrolases"/>
    <property type="match status" value="1"/>
</dbReference>